<name>A0A0P0V1D5_ORYSJ</name>
<dbReference type="InParanoid" id="A0A0P0V1D5"/>
<evidence type="ECO:0000313" key="2">
    <source>
        <dbReference type="EMBL" id="BAS71390.1"/>
    </source>
</evidence>
<feature type="compositionally biased region" description="Basic and acidic residues" evidence="1">
    <location>
        <begin position="54"/>
        <end position="70"/>
    </location>
</feature>
<evidence type="ECO:0000313" key="3">
    <source>
        <dbReference type="Proteomes" id="UP000059680"/>
    </source>
</evidence>
<gene>
    <name evidence="2" type="ordered locus">Os01g0256000</name>
    <name evidence="2" type="ORF">OSNPB_010256000</name>
</gene>
<protein>
    <submittedName>
        <fullName evidence="2">Os01g0256000 protein</fullName>
    </submittedName>
</protein>
<reference evidence="2 3" key="2">
    <citation type="journal article" date="2013" name="Plant Cell Physiol.">
        <title>Rice Annotation Project Database (RAP-DB): an integrative and interactive database for rice genomics.</title>
        <authorList>
            <person name="Sakai H."/>
            <person name="Lee S.S."/>
            <person name="Tanaka T."/>
            <person name="Numa H."/>
            <person name="Kim J."/>
            <person name="Kawahara Y."/>
            <person name="Wakimoto H."/>
            <person name="Yang C.C."/>
            <person name="Iwamoto M."/>
            <person name="Abe T."/>
            <person name="Yamada Y."/>
            <person name="Muto A."/>
            <person name="Inokuchi H."/>
            <person name="Ikemura T."/>
            <person name="Matsumoto T."/>
            <person name="Sasaki T."/>
            <person name="Itoh T."/>
        </authorList>
    </citation>
    <scope>NUCLEOTIDE SEQUENCE [LARGE SCALE GENOMIC DNA]</scope>
    <source>
        <strain evidence="3">cv. Nipponbare</strain>
    </source>
</reference>
<sequence length="70" mass="7733">MRSSARLLPSISVACGRTELGAASLFPLGRSSEQDAIRLPRHRCLLRRATRSSSWHERCRPSTAGARRDG</sequence>
<dbReference type="AlphaFoldDB" id="A0A0P0V1D5"/>
<accession>A0A0P0V1D5</accession>
<evidence type="ECO:0000256" key="1">
    <source>
        <dbReference type="SAM" id="MobiDB-lite"/>
    </source>
</evidence>
<dbReference type="Proteomes" id="UP000059680">
    <property type="component" value="Chromosome 1"/>
</dbReference>
<reference evidence="3" key="1">
    <citation type="journal article" date="2005" name="Nature">
        <title>The map-based sequence of the rice genome.</title>
        <authorList>
            <consortium name="International rice genome sequencing project (IRGSP)"/>
            <person name="Matsumoto T."/>
            <person name="Wu J."/>
            <person name="Kanamori H."/>
            <person name="Katayose Y."/>
            <person name="Fujisawa M."/>
            <person name="Namiki N."/>
            <person name="Mizuno H."/>
            <person name="Yamamoto K."/>
            <person name="Antonio B.A."/>
            <person name="Baba T."/>
            <person name="Sakata K."/>
            <person name="Nagamura Y."/>
            <person name="Aoki H."/>
            <person name="Arikawa K."/>
            <person name="Arita K."/>
            <person name="Bito T."/>
            <person name="Chiden Y."/>
            <person name="Fujitsuka N."/>
            <person name="Fukunaka R."/>
            <person name="Hamada M."/>
            <person name="Harada C."/>
            <person name="Hayashi A."/>
            <person name="Hijishita S."/>
            <person name="Honda M."/>
            <person name="Hosokawa S."/>
            <person name="Ichikawa Y."/>
            <person name="Idonuma A."/>
            <person name="Iijima M."/>
            <person name="Ikeda M."/>
            <person name="Ikeno M."/>
            <person name="Ito K."/>
            <person name="Ito S."/>
            <person name="Ito T."/>
            <person name="Ito Y."/>
            <person name="Ito Y."/>
            <person name="Iwabuchi A."/>
            <person name="Kamiya K."/>
            <person name="Karasawa W."/>
            <person name="Kurita K."/>
            <person name="Katagiri S."/>
            <person name="Kikuta A."/>
            <person name="Kobayashi H."/>
            <person name="Kobayashi N."/>
            <person name="Machita K."/>
            <person name="Maehara T."/>
            <person name="Masukawa M."/>
            <person name="Mizubayashi T."/>
            <person name="Mukai Y."/>
            <person name="Nagasaki H."/>
            <person name="Nagata Y."/>
            <person name="Naito S."/>
            <person name="Nakashima M."/>
            <person name="Nakama Y."/>
            <person name="Nakamichi Y."/>
            <person name="Nakamura M."/>
            <person name="Meguro A."/>
            <person name="Negishi M."/>
            <person name="Ohta I."/>
            <person name="Ohta T."/>
            <person name="Okamoto M."/>
            <person name="Ono N."/>
            <person name="Saji S."/>
            <person name="Sakaguchi M."/>
            <person name="Sakai K."/>
            <person name="Shibata M."/>
            <person name="Shimokawa T."/>
            <person name="Song J."/>
            <person name="Takazaki Y."/>
            <person name="Terasawa K."/>
            <person name="Tsugane M."/>
            <person name="Tsuji K."/>
            <person name="Ueda S."/>
            <person name="Waki K."/>
            <person name="Yamagata H."/>
            <person name="Yamamoto M."/>
            <person name="Yamamoto S."/>
            <person name="Yamane H."/>
            <person name="Yoshiki S."/>
            <person name="Yoshihara R."/>
            <person name="Yukawa K."/>
            <person name="Zhong H."/>
            <person name="Yano M."/>
            <person name="Yuan Q."/>
            <person name="Ouyang S."/>
            <person name="Liu J."/>
            <person name="Jones K.M."/>
            <person name="Gansberger K."/>
            <person name="Moffat K."/>
            <person name="Hill J."/>
            <person name="Bera J."/>
            <person name="Fadrosh D."/>
            <person name="Jin S."/>
            <person name="Johri S."/>
            <person name="Kim M."/>
            <person name="Overton L."/>
            <person name="Reardon M."/>
            <person name="Tsitrin T."/>
            <person name="Vuong H."/>
            <person name="Weaver B."/>
            <person name="Ciecko A."/>
            <person name="Tallon L."/>
            <person name="Jackson J."/>
            <person name="Pai G."/>
            <person name="Aken S.V."/>
            <person name="Utterback T."/>
            <person name="Reidmuller S."/>
            <person name="Feldblyum T."/>
            <person name="Hsiao J."/>
            <person name="Zismann V."/>
            <person name="Iobst S."/>
            <person name="de Vazeille A.R."/>
            <person name="Buell C.R."/>
            <person name="Ying K."/>
            <person name="Li Y."/>
            <person name="Lu T."/>
            <person name="Huang Y."/>
            <person name="Zhao Q."/>
            <person name="Feng Q."/>
            <person name="Zhang L."/>
            <person name="Zhu J."/>
            <person name="Weng Q."/>
            <person name="Mu J."/>
            <person name="Lu Y."/>
            <person name="Fan D."/>
            <person name="Liu Y."/>
            <person name="Guan J."/>
            <person name="Zhang Y."/>
            <person name="Yu S."/>
            <person name="Liu X."/>
            <person name="Zhang Y."/>
            <person name="Hong G."/>
            <person name="Han B."/>
            <person name="Choisne N."/>
            <person name="Demange N."/>
            <person name="Orjeda G."/>
            <person name="Samain S."/>
            <person name="Cattolico L."/>
            <person name="Pelletier E."/>
            <person name="Couloux A."/>
            <person name="Segurens B."/>
            <person name="Wincker P."/>
            <person name="D'Hont A."/>
            <person name="Scarpelli C."/>
            <person name="Weissenbach J."/>
            <person name="Salanoubat M."/>
            <person name="Quetier F."/>
            <person name="Yu Y."/>
            <person name="Kim H.R."/>
            <person name="Rambo T."/>
            <person name="Currie J."/>
            <person name="Collura K."/>
            <person name="Luo M."/>
            <person name="Yang T."/>
            <person name="Ammiraju J.S.S."/>
            <person name="Engler F."/>
            <person name="Soderlund C."/>
            <person name="Wing R.A."/>
            <person name="Palmer L.E."/>
            <person name="de la Bastide M."/>
            <person name="Spiegel L."/>
            <person name="Nascimento L."/>
            <person name="Zutavern T."/>
            <person name="O'Shaughnessy A."/>
            <person name="Dike S."/>
            <person name="Dedhia N."/>
            <person name="Preston R."/>
            <person name="Balija V."/>
            <person name="McCombie W.R."/>
            <person name="Chow T."/>
            <person name="Chen H."/>
            <person name="Chung M."/>
            <person name="Chen C."/>
            <person name="Shaw J."/>
            <person name="Wu H."/>
            <person name="Hsiao K."/>
            <person name="Chao Y."/>
            <person name="Chu M."/>
            <person name="Cheng C."/>
            <person name="Hour A."/>
            <person name="Lee P."/>
            <person name="Lin S."/>
            <person name="Lin Y."/>
            <person name="Liou J."/>
            <person name="Liu S."/>
            <person name="Hsing Y."/>
            <person name="Raghuvanshi S."/>
            <person name="Mohanty A."/>
            <person name="Bharti A.K."/>
            <person name="Gaur A."/>
            <person name="Gupta V."/>
            <person name="Kumar D."/>
            <person name="Ravi V."/>
            <person name="Vij S."/>
            <person name="Kapur A."/>
            <person name="Khurana P."/>
            <person name="Khurana P."/>
            <person name="Khurana J.P."/>
            <person name="Tyagi A.K."/>
            <person name="Gaikwad K."/>
            <person name="Singh A."/>
            <person name="Dalal V."/>
            <person name="Srivastava S."/>
            <person name="Dixit A."/>
            <person name="Pal A.K."/>
            <person name="Ghazi I.A."/>
            <person name="Yadav M."/>
            <person name="Pandit A."/>
            <person name="Bhargava A."/>
            <person name="Sureshbabu K."/>
            <person name="Batra K."/>
            <person name="Sharma T.R."/>
            <person name="Mohapatra T."/>
            <person name="Singh N.K."/>
            <person name="Messing J."/>
            <person name="Nelson A.B."/>
            <person name="Fuks G."/>
            <person name="Kavchok S."/>
            <person name="Keizer G."/>
            <person name="Linton E."/>
            <person name="Llaca V."/>
            <person name="Song R."/>
            <person name="Tanyolac B."/>
            <person name="Young S."/>
            <person name="Ho-Il K."/>
            <person name="Hahn J.H."/>
            <person name="Sangsakoo G."/>
            <person name="Vanavichit A."/>
            <person name="de Mattos Luiz.A.T."/>
            <person name="Zimmer P.D."/>
            <person name="Malone G."/>
            <person name="Dellagostin O."/>
            <person name="de Oliveira A.C."/>
            <person name="Bevan M."/>
            <person name="Bancroft I."/>
            <person name="Minx P."/>
            <person name="Cordum H."/>
            <person name="Wilson R."/>
            <person name="Cheng Z."/>
            <person name="Jin W."/>
            <person name="Jiang J."/>
            <person name="Leong S.A."/>
            <person name="Iwama H."/>
            <person name="Gojobori T."/>
            <person name="Itoh T."/>
            <person name="Niimura Y."/>
            <person name="Fujii Y."/>
            <person name="Habara T."/>
            <person name="Sakai H."/>
            <person name="Sato Y."/>
            <person name="Wilson G."/>
            <person name="Kumar K."/>
            <person name="McCouch S."/>
            <person name="Juretic N."/>
            <person name="Hoen D."/>
            <person name="Wright S."/>
            <person name="Bruskiewich R."/>
            <person name="Bureau T."/>
            <person name="Miyao A."/>
            <person name="Hirochika H."/>
            <person name="Nishikawa T."/>
            <person name="Kadowaki K."/>
            <person name="Sugiura M."/>
            <person name="Burr B."/>
            <person name="Sasaki T."/>
        </authorList>
    </citation>
    <scope>NUCLEOTIDE SEQUENCE [LARGE SCALE GENOMIC DNA]</scope>
    <source>
        <strain evidence="3">cv. Nipponbare</strain>
    </source>
</reference>
<feature type="region of interest" description="Disordered" evidence="1">
    <location>
        <begin position="51"/>
        <end position="70"/>
    </location>
</feature>
<reference evidence="2 3" key="3">
    <citation type="journal article" date="2013" name="Rice">
        <title>Improvement of the Oryza sativa Nipponbare reference genome using next generation sequence and optical map data.</title>
        <authorList>
            <person name="Kawahara Y."/>
            <person name="de la Bastide M."/>
            <person name="Hamilton J.P."/>
            <person name="Kanamori H."/>
            <person name="McCombie W.R."/>
            <person name="Ouyang S."/>
            <person name="Schwartz D.C."/>
            <person name="Tanaka T."/>
            <person name="Wu J."/>
            <person name="Zhou S."/>
            <person name="Childs K.L."/>
            <person name="Davidson R.M."/>
            <person name="Lin H."/>
            <person name="Quesada-Ocampo L."/>
            <person name="Vaillancourt B."/>
            <person name="Sakai H."/>
            <person name="Lee S.S."/>
            <person name="Kim J."/>
            <person name="Numa H."/>
            <person name="Itoh T."/>
            <person name="Buell C.R."/>
            <person name="Matsumoto T."/>
        </authorList>
    </citation>
    <scope>NUCLEOTIDE SEQUENCE [LARGE SCALE GENOMIC DNA]</scope>
    <source>
        <strain evidence="3">cv. Nipponbare</strain>
    </source>
</reference>
<organism evidence="2 3">
    <name type="scientific">Oryza sativa subsp. japonica</name>
    <name type="common">Rice</name>
    <dbReference type="NCBI Taxonomy" id="39947"/>
    <lineage>
        <taxon>Eukaryota</taxon>
        <taxon>Viridiplantae</taxon>
        <taxon>Streptophyta</taxon>
        <taxon>Embryophyta</taxon>
        <taxon>Tracheophyta</taxon>
        <taxon>Spermatophyta</taxon>
        <taxon>Magnoliopsida</taxon>
        <taxon>Liliopsida</taxon>
        <taxon>Poales</taxon>
        <taxon>Poaceae</taxon>
        <taxon>BOP clade</taxon>
        <taxon>Oryzoideae</taxon>
        <taxon>Oryzeae</taxon>
        <taxon>Oryzinae</taxon>
        <taxon>Oryza</taxon>
        <taxon>Oryza sativa</taxon>
    </lineage>
</organism>
<keyword evidence="3" id="KW-1185">Reference proteome</keyword>
<dbReference type="EMBL" id="AP014957">
    <property type="protein sequence ID" value="BAS71390.1"/>
    <property type="molecule type" value="Genomic_DNA"/>
</dbReference>
<dbReference type="PaxDb" id="39947-A0A0P0V1D5"/>
<proteinExistence type="predicted"/>